<dbReference type="AlphaFoldDB" id="A0A4W6CGP5"/>
<reference evidence="13" key="2">
    <citation type="submission" date="2025-08" db="UniProtKB">
        <authorList>
            <consortium name="Ensembl"/>
        </authorList>
    </citation>
    <scope>IDENTIFICATION</scope>
</reference>
<evidence type="ECO:0000256" key="2">
    <source>
        <dbReference type="ARBA" id="ARBA00004370"/>
    </source>
</evidence>
<dbReference type="InterPro" id="IPR050182">
    <property type="entry name" value="Cytochrome_P450_fam2"/>
</dbReference>
<comment type="subcellular location">
    <subcellularLocation>
        <location evidence="2">Membrane</location>
    </subcellularLocation>
</comment>
<dbReference type="InterPro" id="IPR017972">
    <property type="entry name" value="Cyt_P450_CS"/>
</dbReference>
<accession>A0A4W6CGP5</accession>
<dbReference type="FunFam" id="1.10.630.10:FF:000036">
    <property type="entry name" value="CYtochrome P450 family"/>
    <property type="match status" value="1"/>
</dbReference>
<evidence type="ECO:0000313" key="14">
    <source>
        <dbReference type="Proteomes" id="UP000314980"/>
    </source>
</evidence>
<dbReference type="PRINTS" id="PR01686">
    <property type="entry name" value="EP450ICYP2D"/>
</dbReference>
<evidence type="ECO:0000256" key="3">
    <source>
        <dbReference type="ARBA" id="ARBA00010617"/>
    </source>
</evidence>
<dbReference type="PROSITE" id="PS00086">
    <property type="entry name" value="CYTOCHROME_P450"/>
    <property type="match status" value="1"/>
</dbReference>
<evidence type="ECO:0000256" key="6">
    <source>
        <dbReference type="ARBA" id="ARBA00023002"/>
    </source>
</evidence>
<dbReference type="GO" id="GO:0016712">
    <property type="term" value="F:oxidoreductase activity, acting on paired donors, with incorporation or reduction of molecular oxygen, reduced flavin or flavoprotein as one donor, and incorporation of one atom of oxygen"/>
    <property type="evidence" value="ECO:0007669"/>
    <property type="project" value="InterPro"/>
</dbReference>
<dbReference type="GO" id="GO:0006082">
    <property type="term" value="P:organic acid metabolic process"/>
    <property type="evidence" value="ECO:0007669"/>
    <property type="project" value="TreeGrafter"/>
</dbReference>
<evidence type="ECO:0000256" key="1">
    <source>
        <dbReference type="ARBA" id="ARBA00001971"/>
    </source>
</evidence>
<dbReference type="PRINTS" id="PR00463">
    <property type="entry name" value="EP450I"/>
</dbReference>
<evidence type="ECO:0000256" key="8">
    <source>
        <dbReference type="ARBA" id="ARBA00023033"/>
    </source>
</evidence>
<sequence>CKTLWRAGKLNVSVLSYANIVALIVFLLVYYLVHFYQRQRELANIPPGPKPWPIVGNFVVLTEQANVYGNVFSLFVGSQLIVVLNGYEVVKDALSNHPEVFSDRPEIPTVTIMTKRKGIVFAPYGPVWKKQRRFCLGILRNFGLGKVSFEPCILQGLATVKTELLRLNEESGGAGVDLSPLISNAVSNVICSMVLGQRFHHEDSEFRTLLSLMDRGLEICVNSPAVLINVFPLLYYLPFGVFKELRQVEGDITEFLKRIIAHHRETLDPENPRDLVDMYLKEMLVQQAAGEEDSSFTEDYLFYIVGDLFIAGTDTTTNSVLWILLYMVLYPNIQGKNQVQAEIDNVVGRHRVPSMTDKGSLPFTEATIMEVQRLTAVVPLAIPHMSSEVTLFPKEQLFYPICGLSIEIQALWDDPDRFNPERFLDDDGKLLKKECFIPFGIGRRVCMGEQLAKMELFLMVISLLQAFKFRLPEGTPPPPLHGRFGLTLAPYPYTVCVTTRS</sequence>
<dbReference type="InterPro" id="IPR001128">
    <property type="entry name" value="Cyt_P450"/>
</dbReference>
<feature type="transmembrane region" description="Helical" evidence="12">
    <location>
        <begin position="14"/>
        <end position="33"/>
    </location>
</feature>
<dbReference type="GO" id="GO:0016020">
    <property type="term" value="C:membrane"/>
    <property type="evidence" value="ECO:0007669"/>
    <property type="project" value="UniProtKB-SubCell"/>
</dbReference>
<dbReference type="Ensembl" id="ENSLCAT00010011049.1">
    <property type="protein sequence ID" value="ENSLCAP00010010817.1"/>
    <property type="gene ID" value="ENSLCAG00010005111.1"/>
</dbReference>
<protein>
    <submittedName>
        <fullName evidence="13">Cytochrome P450, family 2, subfamily U, polypeptide 1</fullName>
    </submittedName>
</protein>
<dbReference type="SUPFAM" id="SSF48264">
    <property type="entry name" value="Cytochrome P450"/>
    <property type="match status" value="1"/>
</dbReference>
<dbReference type="PRINTS" id="PR00385">
    <property type="entry name" value="P450"/>
</dbReference>
<gene>
    <name evidence="13" type="primary">CYP2U1</name>
</gene>
<dbReference type="GO" id="GO:0006805">
    <property type="term" value="P:xenobiotic metabolic process"/>
    <property type="evidence" value="ECO:0007669"/>
    <property type="project" value="TreeGrafter"/>
</dbReference>
<dbReference type="Gene3D" id="1.10.630.10">
    <property type="entry name" value="Cytochrome P450"/>
    <property type="match status" value="1"/>
</dbReference>
<dbReference type="Proteomes" id="UP000314980">
    <property type="component" value="Unassembled WGS sequence"/>
</dbReference>
<dbReference type="GO" id="GO:0005737">
    <property type="term" value="C:cytoplasm"/>
    <property type="evidence" value="ECO:0007669"/>
    <property type="project" value="TreeGrafter"/>
</dbReference>
<comment type="cofactor">
    <cofactor evidence="1 10">
        <name>heme</name>
        <dbReference type="ChEBI" id="CHEBI:30413"/>
    </cofactor>
</comment>
<evidence type="ECO:0000256" key="11">
    <source>
        <dbReference type="RuleBase" id="RU000461"/>
    </source>
</evidence>
<keyword evidence="12" id="KW-1133">Transmembrane helix</keyword>
<keyword evidence="5 10" id="KW-0479">Metal-binding</keyword>
<keyword evidence="4 10" id="KW-0349">Heme</keyword>
<keyword evidence="14" id="KW-1185">Reference proteome</keyword>
<keyword evidence="9 12" id="KW-0472">Membrane</keyword>
<feature type="binding site" description="axial binding residue" evidence="10">
    <location>
        <position position="446"/>
    </location>
    <ligand>
        <name>heme</name>
        <dbReference type="ChEBI" id="CHEBI:30413"/>
    </ligand>
    <ligandPart>
        <name>Fe</name>
        <dbReference type="ChEBI" id="CHEBI:18248"/>
    </ligandPart>
</feature>
<dbReference type="GO" id="GO:0020037">
    <property type="term" value="F:heme binding"/>
    <property type="evidence" value="ECO:0007669"/>
    <property type="project" value="InterPro"/>
</dbReference>
<comment type="similarity">
    <text evidence="3 11">Belongs to the cytochrome P450 family.</text>
</comment>
<dbReference type="PANTHER" id="PTHR24300:SF397">
    <property type="entry name" value="CYTOCHROME P450 2U1"/>
    <property type="match status" value="1"/>
</dbReference>
<evidence type="ECO:0000256" key="5">
    <source>
        <dbReference type="ARBA" id="ARBA00022723"/>
    </source>
</evidence>
<evidence type="ECO:0000256" key="9">
    <source>
        <dbReference type="ARBA" id="ARBA00023136"/>
    </source>
</evidence>
<evidence type="ECO:0000256" key="7">
    <source>
        <dbReference type="ARBA" id="ARBA00023004"/>
    </source>
</evidence>
<proteinExistence type="inferred from homology"/>
<dbReference type="InterPro" id="IPR008069">
    <property type="entry name" value="Cyt_P450_E_grp-I_CYP2D-like"/>
</dbReference>
<dbReference type="GeneTree" id="ENSGT00940000157714"/>
<name>A0A4W6CGP5_LATCA</name>
<dbReference type="GO" id="GO:0008395">
    <property type="term" value="F:steroid hydroxylase activity"/>
    <property type="evidence" value="ECO:0007669"/>
    <property type="project" value="TreeGrafter"/>
</dbReference>
<reference evidence="13" key="3">
    <citation type="submission" date="2025-09" db="UniProtKB">
        <authorList>
            <consortium name="Ensembl"/>
        </authorList>
    </citation>
    <scope>IDENTIFICATION</scope>
</reference>
<evidence type="ECO:0000256" key="4">
    <source>
        <dbReference type="ARBA" id="ARBA00022617"/>
    </source>
</evidence>
<dbReference type="Pfam" id="PF00067">
    <property type="entry name" value="p450"/>
    <property type="match status" value="1"/>
</dbReference>
<evidence type="ECO:0000256" key="10">
    <source>
        <dbReference type="PIRSR" id="PIRSR602401-1"/>
    </source>
</evidence>
<evidence type="ECO:0000313" key="13">
    <source>
        <dbReference type="Ensembl" id="ENSLCAP00010010817.1"/>
    </source>
</evidence>
<dbReference type="GO" id="GO:0005506">
    <property type="term" value="F:iron ion binding"/>
    <property type="evidence" value="ECO:0007669"/>
    <property type="project" value="InterPro"/>
</dbReference>
<dbReference type="PANTHER" id="PTHR24300">
    <property type="entry name" value="CYTOCHROME P450 508A4-RELATED"/>
    <property type="match status" value="1"/>
</dbReference>
<keyword evidence="7 10" id="KW-0408">Iron</keyword>
<dbReference type="InterPro" id="IPR036396">
    <property type="entry name" value="Cyt_P450_sf"/>
</dbReference>
<organism evidence="13 14">
    <name type="scientific">Lates calcarifer</name>
    <name type="common">Barramundi</name>
    <name type="synonym">Holocentrus calcarifer</name>
    <dbReference type="NCBI Taxonomy" id="8187"/>
    <lineage>
        <taxon>Eukaryota</taxon>
        <taxon>Metazoa</taxon>
        <taxon>Chordata</taxon>
        <taxon>Craniata</taxon>
        <taxon>Vertebrata</taxon>
        <taxon>Euteleostomi</taxon>
        <taxon>Actinopterygii</taxon>
        <taxon>Neopterygii</taxon>
        <taxon>Teleostei</taxon>
        <taxon>Neoteleostei</taxon>
        <taxon>Acanthomorphata</taxon>
        <taxon>Carangaria</taxon>
        <taxon>Carangaria incertae sedis</taxon>
        <taxon>Centropomidae</taxon>
        <taxon>Lates</taxon>
    </lineage>
</organism>
<keyword evidence="12" id="KW-0812">Transmembrane</keyword>
<reference evidence="14" key="1">
    <citation type="submission" date="2015-09" db="EMBL/GenBank/DDBJ databases">
        <authorList>
            <person name="Sai Rama Sridatta P."/>
        </authorList>
    </citation>
    <scope>NUCLEOTIDE SEQUENCE [LARGE SCALE GENOMIC DNA]</scope>
</reference>
<evidence type="ECO:0000256" key="12">
    <source>
        <dbReference type="SAM" id="Phobius"/>
    </source>
</evidence>
<dbReference type="InterPro" id="IPR002401">
    <property type="entry name" value="Cyt_P450_E_grp-I"/>
</dbReference>
<keyword evidence="6 11" id="KW-0560">Oxidoreductase</keyword>
<keyword evidence="8 11" id="KW-0503">Monooxygenase</keyword>